<name>A0ABR2AP38_9ROSI</name>
<protein>
    <submittedName>
        <fullName evidence="1">Uncharacterized protein</fullName>
    </submittedName>
</protein>
<keyword evidence="2" id="KW-1185">Reference proteome</keyword>
<evidence type="ECO:0000313" key="1">
    <source>
        <dbReference type="EMBL" id="KAK8495571.1"/>
    </source>
</evidence>
<gene>
    <name evidence="1" type="ORF">V6N12_073346</name>
</gene>
<dbReference type="EMBL" id="JBBPBM010000424">
    <property type="protein sequence ID" value="KAK8495571.1"/>
    <property type="molecule type" value="Genomic_DNA"/>
</dbReference>
<organism evidence="1 2">
    <name type="scientific">Hibiscus sabdariffa</name>
    <name type="common">roselle</name>
    <dbReference type="NCBI Taxonomy" id="183260"/>
    <lineage>
        <taxon>Eukaryota</taxon>
        <taxon>Viridiplantae</taxon>
        <taxon>Streptophyta</taxon>
        <taxon>Embryophyta</taxon>
        <taxon>Tracheophyta</taxon>
        <taxon>Spermatophyta</taxon>
        <taxon>Magnoliopsida</taxon>
        <taxon>eudicotyledons</taxon>
        <taxon>Gunneridae</taxon>
        <taxon>Pentapetalae</taxon>
        <taxon>rosids</taxon>
        <taxon>malvids</taxon>
        <taxon>Malvales</taxon>
        <taxon>Malvaceae</taxon>
        <taxon>Malvoideae</taxon>
        <taxon>Hibiscus</taxon>
    </lineage>
</organism>
<reference evidence="1 2" key="1">
    <citation type="journal article" date="2024" name="G3 (Bethesda)">
        <title>Genome assembly of Hibiscus sabdariffa L. provides insights into metabolisms of medicinal natural products.</title>
        <authorList>
            <person name="Kim T."/>
        </authorList>
    </citation>
    <scope>NUCLEOTIDE SEQUENCE [LARGE SCALE GENOMIC DNA]</scope>
    <source>
        <strain evidence="1">TK-2024</strain>
        <tissue evidence="1">Old leaves</tissue>
    </source>
</reference>
<evidence type="ECO:0000313" key="2">
    <source>
        <dbReference type="Proteomes" id="UP001472677"/>
    </source>
</evidence>
<sequence>MEASIVVGLSDSTRNLLWQSKTDSLISEGYGELNEGLSKPIMVPFADPKLESWVTVSNEDKVFDILPMTMDEESDDLFDLAKIPLELSQDKTPIFDGFDDLMRDLLEATIECVDEQCIVDESFMIIVEESIDVDNSNEGDDFQATPIVVLDQVGDGMDEILCNMKICHQFSAVDKGHQMSQFKQLESTIKDGIDVEFIEMNQWDDWISPIDIRNQNISTLSHGDPAVGDLMAVILYAIHGSQQNCKAWSCVSSMQPLSIANPLLTVVELDHSYLGRVVGCAITNRTATTGPKKWRNASKFVVQEVRRLKVEEIGL</sequence>
<dbReference type="Proteomes" id="UP001472677">
    <property type="component" value="Unassembled WGS sequence"/>
</dbReference>
<proteinExistence type="predicted"/>
<accession>A0ABR2AP38</accession>
<comment type="caution">
    <text evidence="1">The sequence shown here is derived from an EMBL/GenBank/DDBJ whole genome shotgun (WGS) entry which is preliminary data.</text>
</comment>